<feature type="compositionally biased region" description="Polar residues" evidence="1">
    <location>
        <begin position="504"/>
        <end position="519"/>
    </location>
</feature>
<dbReference type="PANTHER" id="PTHR33170">
    <property type="entry name" value="DUF4283 DOMAIN-CONTAINING PROTEIN-RELATED"/>
    <property type="match status" value="1"/>
</dbReference>
<feature type="compositionally biased region" description="Basic and acidic residues" evidence="1">
    <location>
        <begin position="226"/>
        <end position="238"/>
    </location>
</feature>
<feature type="region of interest" description="Disordered" evidence="1">
    <location>
        <begin position="89"/>
        <end position="245"/>
    </location>
</feature>
<evidence type="ECO:0008006" key="4">
    <source>
        <dbReference type="Google" id="ProtNLM"/>
    </source>
</evidence>
<evidence type="ECO:0000256" key="1">
    <source>
        <dbReference type="SAM" id="MobiDB-lite"/>
    </source>
</evidence>
<accession>A0ABC8YHH4</accession>
<protein>
    <recommendedName>
        <fullName evidence="4">DUF4283 domain-containing protein</fullName>
    </recommendedName>
</protein>
<feature type="compositionally biased region" description="Basic and acidic residues" evidence="1">
    <location>
        <begin position="99"/>
        <end position="111"/>
    </location>
</feature>
<dbReference type="AlphaFoldDB" id="A0ABC8YHH4"/>
<dbReference type="Proteomes" id="UP001497457">
    <property type="component" value="Chromosome 16b"/>
</dbReference>
<dbReference type="PANTHER" id="PTHR33170:SF22">
    <property type="entry name" value="OS10G0417100 PROTEIN"/>
    <property type="match status" value="1"/>
</dbReference>
<proteinExistence type="predicted"/>
<feature type="compositionally biased region" description="Gly residues" evidence="1">
    <location>
        <begin position="136"/>
        <end position="146"/>
    </location>
</feature>
<name>A0ABC8YHH4_9POAL</name>
<evidence type="ECO:0000313" key="3">
    <source>
        <dbReference type="Proteomes" id="UP001497457"/>
    </source>
</evidence>
<reference evidence="2" key="1">
    <citation type="submission" date="2024-10" db="EMBL/GenBank/DDBJ databases">
        <authorList>
            <person name="Ryan C."/>
        </authorList>
    </citation>
    <scope>NUCLEOTIDE SEQUENCE [LARGE SCALE GENOMIC DNA]</scope>
</reference>
<evidence type="ECO:0000313" key="2">
    <source>
        <dbReference type="EMBL" id="CAL4943270.1"/>
    </source>
</evidence>
<feature type="compositionally biased region" description="Polar residues" evidence="1">
    <location>
        <begin position="569"/>
        <end position="582"/>
    </location>
</feature>
<dbReference type="EMBL" id="OZ075126">
    <property type="protein sequence ID" value="CAL4943270.1"/>
    <property type="molecule type" value="Genomic_DNA"/>
</dbReference>
<feature type="compositionally biased region" description="Basic and acidic residues" evidence="1">
    <location>
        <begin position="197"/>
        <end position="219"/>
    </location>
</feature>
<feature type="compositionally biased region" description="Basic and acidic residues" evidence="1">
    <location>
        <begin position="493"/>
        <end position="502"/>
    </location>
</feature>
<sequence length="721" mass="80483">MGAHPSTRVEGGGGEDQWGGEETSREDYPVLNQHKGNQAPVSSTSPSPQSVPPSNPRFPNLSKFVQYFHKSKAPGLGGGKSFAQAVRFNPAPVKMVYPSRDRGGGRRDGFGSRRQGRGAGRTGGRQNQWNHWDRGTSGGGSSGAGGQSNFNKRNELEAGAGTDTGKGSNPEAGKGPSEEGEVDFHQQADLEEQFVEDQDKIEDRSRWGHREEKWEKRNTPESSMQAEERAQMKEEGKGNRINNPIPPNRNGGCNICGLRNHATEDCNRRQPCEICGLSNRSTYDCRRSPTWNFGLELCAAQVEDQSFFFIDEHIDPRAFKEKSSTAIISVIEGNATAKHIEVEFQNTVDNIQWRWVARKIADNKFSMRFPDARMVQVYSNFTSLGMKATNAKIRVEPWNSGSSAKGELQQAWFRVRGIPIDQRFIRTVAKVGGLVGKTMLIDEKTRLRGEYVRMRIACRDVRKVPASVESTLDIKIFDFFCEREVLEEEYEEGEKIGVKADEGQPNSKRTKFNNSTPDNINKKASIEHNSSTPGSTNARQPNKQAAASTPGKMGSEKVIELMTDLGKQPTETENPTSNLGESQDTDDSEDFSDKLARINAQYDGKGSPPKDIWLAKCSDLEGLANKKQELLSRKYDILGKAGKVFPEEDLGELNDILQNNILKRPEGGDPKPREERRGSERIQQQINLTTDMKNAAMAKKRNLEDFGISRKYELFQVPKMW</sequence>
<gene>
    <name evidence="2" type="ORF">URODEC1_LOCUS34067</name>
</gene>
<keyword evidence="3" id="KW-1185">Reference proteome</keyword>
<feature type="region of interest" description="Disordered" evidence="1">
    <location>
        <begin position="491"/>
        <end position="554"/>
    </location>
</feature>
<feature type="compositionally biased region" description="Polar residues" evidence="1">
    <location>
        <begin position="527"/>
        <end position="547"/>
    </location>
</feature>
<organism evidence="2 3">
    <name type="scientific">Urochloa decumbens</name>
    <dbReference type="NCBI Taxonomy" id="240449"/>
    <lineage>
        <taxon>Eukaryota</taxon>
        <taxon>Viridiplantae</taxon>
        <taxon>Streptophyta</taxon>
        <taxon>Embryophyta</taxon>
        <taxon>Tracheophyta</taxon>
        <taxon>Spermatophyta</taxon>
        <taxon>Magnoliopsida</taxon>
        <taxon>Liliopsida</taxon>
        <taxon>Poales</taxon>
        <taxon>Poaceae</taxon>
        <taxon>PACMAD clade</taxon>
        <taxon>Panicoideae</taxon>
        <taxon>Panicodae</taxon>
        <taxon>Paniceae</taxon>
        <taxon>Melinidinae</taxon>
        <taxon>Urochloa</taxon>
    </lineage>
</organism>
<feature type="region of interest" description="Disordered" evidence="1">
    <location>
        <begin position="567"/>
        <end position="590"/>
    </location>
</feature>
<feature type="region of interest" description="Disordered" evidence="1">
    <location>
        <begin position="1"/>
        <end position="62"/>
    </location>
</feature>